<evidence type="ECO:0000313" key="4">
    <source>
        <dbReference type="EMBL" id="CAI8613132.1"/>
    </source>
</evidence>
<protein>
    <recommendedName>
        <fullName evidence="3">MORF/ORRM1/DAG-like MORF domain-containing protein</fullName>
    </recommendedName>
</protein>
<dbReference type="GO" id="GO:0006397">
    <property type="term" value="P:mRNA processing"/>
    <property type="evidence" value="ECO:0007669"/>
    <property type="project" value="UniProtKB-KW"/>
</dbReference>
<sequence length="157" mass="17768">MEEHGDALFKRGEFKVATRERRQPDSVFADLVESISVEAPYDGFFKGEPTKDDIIDSYVRILAELVGNVDEARMMVYFCGIITKDEYAFGTLLSQTLSDRVQALTGVVMIFDDFPFVRSENIDYEMPIPPDELEKLYRDDFPQQEGAKHGIPGTDAA</sequence>
<keyword evidence="1" id="KW-0507">mRNA processing</keyword>
<evidence type="ECO:0000256" key="1">
    <source>
        <dbReference type="ARBA" id="ARBA00022664"/>
    </source>
</evidence>
<evidence type="ECO:0000313" key="5">
    <source>
        <dbReference type="Proteomes" id="UP001157006"/>
    </source>
</evidence>
<gene>
    <name evidence="4" type="ORF">VFH_V067000</name>
</gene>
<keyword evidence="5" id="KW-1185">Reference proteome</keyword>
<name>A0AAV1AS06_VICFA</name>
<dbReference type="GO" id="GO:0016554">
    <property type="term" value="P:cytidine to uridine editing"/>
    <property type="evidence" value="ECO:0007669"/>
    <property type="project" value="InterPro"/>
</dbReference>
<accession>A0AAV1AS06</accession>
<dbReference type="InterPro" id="IPR039206">
    <property type="entry name" value="MORF/ORRM1/DAG-like"/>
</dbReference>
<dbReference type="InterPro" id="IPR054059">
    <property type="entry name" value="MORF/ORRM1/DAG-like_MORF"/>
</dbReference>
<reference evidence="4 5" key="1">
    <citation type="submission" date="2023-01" db="EMBL/GenBank/DDBJ databases">
        <authorList>
            <person name="Kreplak J."/>
        </authorList>
    </citation>
    <scope>NUCLEOTIDE SEQUENCE [LARGE SCALE GENOMIC DNA]</scope>
</reference>
<dbReference type="Proteomes" id="UP001157006">
    <property type="component" value="Chromosome 5"/>
</dbReference>
<evidence type="ECO:0000256" key="2">
    <source>
        <dbReference type="ARBA" id="ARBA00022946"/>
    </source>
</evidence>
<dbReference type="EMBL" id="OX451740">
    <property type="protein sequence ID" value="CAI8613132.1"/>
    <property type="molecule type" value="Genomic_DNA"/>
</dbReference>
<organism evidence="4 5">
    <name type="scientific">Vicia faba</name>
    <name type="common">Broad bean</name>
    <name type="synonym">Faba vulgaris</name>
    <dbReference type="NCBI Taxonomy" id="3906"/>
    <lineage>
        <taxon>Eukaryota</taxon>
        <taxon>Viridiplantae</taxon>
        <taxon>Streptophyta</taxon>
        <taxon>Embryophyta</taxon>
        <taxon>Tracheophyta</taxon>
        <taxon>Spermatophyta</taxon>
        <taxon>Magnoliopsida</taxon>
        <taxon>eudicotyledons</taxon>
        <taxon>Gunneridae</taxon>
        <taxon>Pentapetalae</taxon>
        <taxon>rosids</taxon>
        <taxon>fabids</taxon>
        <taxon>Fabales</taxon>
        <taxon>Fabaceae</taxon>
        <taxon>Papilionoideae</taxon>
        <taxon>50 kb inversion clade</taxon>
        <taxon>NPAAA clade</taxon>
        <taxon>Hologalegina</taxon>
        <taxon>IRL clade</taxon>
        <taxon>Fabeae</taxon>
        <taxon>Vicia</taxon>
    </lineage>
</organism>
<dbReference type="AlphaFoldDB" id="A0AAV1AS06"/>
<dbReference type="PANTHER" id="PTHR31346">
    <property type="entry name" value="MULTIPLE ORGANELLAR RNA EDITING FACTOR 2, CHLOROPLASTIC-RELATED-RELATED"/>
    <property type="match status" value="1"/>
</dbReference>
<feature type="domain" description="MORF/ORRM1/DAG-like MORF" evidence="3">
    <location>
        <begin position="46"/>
        <end position="125"/>
    </location>
</feature>
<dbReference type="GO" id="GO:0080156">
    <property type="term" value="P:mitochondrial mRNA modification"/>
    <property type="evidence" value="ECO:0007669"/>
    <property type="project" value="TreeGrafter"/>
</dbReference>
<dbReference type="GO" id="GO:0005739">
    <property type="term" value="C:mitochondrion"/>
    <property type="evidence" value="ECO:0007669"/>
    <property type="project" value="TreeGrafter"/>
</dbReference>
<evidence type="ECO:0000259" key="3">
    <source>
        <dbReference type="Pfam" id="PF21864"/>
    </source>
</evidence>
<dbReference type="PANTHER" id="PTHR31346:SF4">
    <property type="entry name" value="MULTIPLE ORGANELLAR RNA EDITING FACTOR 8, CHLOROPLASTIC_MITOCHONDRIAL"/>
    <property type="match status" value="1"/>
</dbReference>
<proteinExistence type="predicted"/>
<dbReference type="Pfam" id="PF21864">
    <property type="entry name" value="MORF_dom"/>
    <property type="match status" value="1"/>
</dbReference>
<keyword evidence="2" id="KW-0809">Transit peptide</keyword>